<dbReference type="AlphaFoldDB" id="G0V7P3"/>
<evidence type="ECO:0000256" key="6">
    <source>
        <dbReference type="ARBA" id="ARBA00023242"/>
    </source>
</evidence>
<dbReference type="SMART" id="SM00968">
    <property type="entry name" value="SMC_hinge"/>
    <property type="match status" value="1"/>
</dbReference>
<dbReference type="InterPro" id="IPR041741">
    <property type="entry name" value="SMC3_ABC_euk"/>
</dbReference>
<feature type="coiled-coil region" evidence="9">
    <location>
        <begin position="429"/>
        <end position="514"/>
    </location>
</feature>
<feature type="coiled-coil region" evidence="9">
    <location>
        <begin position="173"/>
        <end position="228"/>
    </location>
</feature>
<dbReference type="GO" id="GO:0019901">
    <property type="term" value="F:protein kinase binding"/>
    <property type="evidence" value="ECO:0007669"/>
    <property type="project" value="EnsemblFungi"/>
</dbReference>
<evidence type="ECO:0000256" key="7">
    <source>
        <dbReference type="ARBA" id="ARBA00023306"/>
    </source>
</evidence>
<dbReference type="CDD" id="cd03272">
    <property type="entry name" value="ABC_SMC3_euk"/>
    <property type="match status" value="1"/>
</dbReference>
<evidence type="ECO:0000256" key="9">
    <source>
        <dbReference type="SAM" id="Coils"/>
    </source>
</evidence>
<dbReference type="FunFam" id="3.40.50.300:FF:000370">
    <property type="entry name" value="Structural maintenance of chromosomes 3"/>
    <property type="match status" value="1"/>
</dbReference>
<dbReference type="HOGENOM" id="CLU_001042_5_0_1"/>
<name>G0V7P3_NAUCA</name>
<dbReference type="GO" id="GO:0007064">
    <property type="term" value="P:mitotic sister chromatid cohesion"/>
    <property type="evidence" value="ECO:0007669"/>
    <property type="project" value="EnsemblFungi"/>
</dbReference>
<keyword evidence="6 8" id="KW-0539">Nucleus</keyword>
<dbReference type="STRING" id="1064592.G0V7P3"/>
<dbReference type="InterPro" id="IPR036277">
    <property type="entry name" value="SMC_hinge_sf"/>
</dbReference>
<dbReference type="GO" id="GO:0016887">
    <property type="term" value="F:ATP hydrolysis activity"/>
    <property type="evidence" value="ECO:0007669"/>
    <property type="project" value="EnsemblFungi"/>
</dbReference>
<dbReference type="InterPro" id="IPR010935">
    <property type="entry name" value="SMC_hinge"/>
</dbReference>
<dbReference type="KEGG" id="ncs:NCAS_0A09330"/>
<dbReference type="OrthoDB" id="431497at2759"/>
<evidence type="ECO:0000256" key="1">
    <source>
        <dbReference type="ARBA" id="ARBA00004123"/>
    </source>
</evidence>
<dbReference type="Pfam" id="PF02463">
    <property type="entry name" value="SMC_N"/>
    <property type="match status" value="1"/>
</dbReference>
<dbReference type="GO" id="GO:0005524">
    <property type="term" value="F:ATP binding"/>
    <property type="evidence" value="ECO:0007669"/>
    <property type="project" value="InterPro"/>
</dbReference>
<dbReference type="GO" id="GO:0000086">
    <property type="term" value="P:G2/M transition of mitotic cell cycle"/>
    <property type="evidence" value="ECO:0007669"/>
    <property type="project" value="EnsemblFungi"/>
</dbReference>
<dbReference type="FunCoup" id="G0V7P3">
    <property type="interactions" value="1407"/>
</dbReference>
<dbReference type="Gene3D" id="3.40.50.300">
    <property type="entry name" value="P-loop containing nucleotide triphosphate hydrolases"/>
    <property type="match status" value="2"/>
</dbReference>
<dbReference type="InterPro" id="IPR024704">
    <property type="entry name" value="SMC"/>
</dbReference>
<reference evidence="11 12" key="1">
    <citation type="journal article" date="2011" name="Proc. Natl. Acad. Sci. U.S.A.">
        <title>Evolutionary erosion of yeast sex chromosomes by mating-type switching accidents.</title>
        <authorList>
            <person name="Gordon J.L."/>
            <person name="Armisen D."/>
            <person name="Proux-Wera E."/>
            <person name="Oheigeartaigh S.S."/>
            <person name="Byrne K.P."/>
            <person name="Wolfe K.H."/>
        </authorList>
    </citation>
    <scope>NUCLEOTIDE SEQUENCE [LARGE SCALE GENOMIC DNA]</scope>
    <source>
        <strain evidence="12">ATCC 76901 / BCRC 22586 / CBS 4309 / NBRC 1992 / NRRL Y-12630</strain>
    </source>
</reference>
<dbReference type="eggNOG" id="KOG0964">
    <property type="taxonomic scope" value="Eukaryota"/>
</dbReference>
<dbReference type="InterPro" id="IPR027417">
    <property type="entry name" value="P-loop_NTPase"/>
</dbReference>
<evidence type="ECO:0000256" key="8">
    <source>
        <dbReference type="PIRNR" id="PIRNR005719"/>
    </source>
</evidence>
<evidence type="ECO:0000256" key="3">
    <source>
        <dbReference type="ARBA" id="ARBA00022618"/>
    </source>
</evidence>
<keyword evidence="3" id="KW-0132">Cell division</keyword>
<dbReference type="GO" id="GO:0007131">
    <property type="term" value="P:reciprocal meiotic recombination"/>
    <property type="evidence" value="ECO:0007669"/>
    <property type="project" value="EnsemblFungi"/>
</dbReference>
<dbReference type="Proteomes" id="UP000001640">
    <property type="component" value="Chromosome 1"/>
</dbReference>
<keyword evidence="7" id="KW-0131">Cell cycle</keyword>
<dbReference type="PANTHER" id="PTHR43977">
    <property type="entry name" value="STRUCTURAL MAINTENANCE OF CHROMOSOMES PROTEIN 3"/>
    <property type="match status" value="1"/>
</dbReference>
<accession>G0V7P3</accession>
<dbReference type="GO" id="GO:0007130">
    <property type="term" value="P:synaptonemal complex assembly"/>
    <property type="evidence" value="ECO:0007669"/>
    <property type="project" value="EnsemblFungi"/>
</dbReference>
<dbReference type="GO" id="GO:0005634">
    <property type="term" value="C:nucleus"/>
    <property type="evidence" value="ECO:0007669"/>
    <property type="project" value="UniProtKB-SubCell"/>
</dbReference>
<keyword evidence="12" id="KW-1185">Reference proteome</keyword>
<dbReference type="GO" id="GO:0051177">
    <property type="term" value="P:meiotic sister chromatid cohesion"/>
    <property type="evidence" value="ECO:0007669"/>
    <property type="project" value="EnsemblFungi"/>
</dbReference>
<dbReference type="GO" id="GO:0030892">
    <property type="term" value="C:mitotic cohesin complex"/>
    <property type="evidence" value="ECO:0007669"/>
    <property type="project" value="EnsemblFungi"/>
</dbReference>
<dbReference type="RefSeq" id="XP_003673872.1">
    <property type="nucleotide sequence ID" value="XM_003673824.1"/>
</dbReference>
<feature type="coiled-coil region" evidence="9">
    <location>
        <begin position="862"/>
        <end position="931"/>
    </location>
</feature>
<dbReference type="EMBL" id="HE576752">
    <property type="protein sequence ID" value="CCC67491.1"/>
    <property type="molecule type" value="Genomic_DNA"/>
</dbReference>
<feature type="coiled-coil region" evidence="9">
    <location>
        <begin position="297"/>
        <end position="345"/>
    </location>
</feature>
<comment type="similarity">
    <text evidence="2">Belongs to the SMC family. SMC3 subfamily.</text>
</comment>
<evidence type="ECO:0000256" key="5">
    <source>
        <dbReference type="ARBA" id="ARBA00023054"/>
    </source>
</evidence>
<comment type="subcellular location">
    <subcellularLocation>
        <location evidence="1 8">Nucleus</location>
    </subcellularLocation>
</comment>
<gene>
    <name evidence="11" type="primary">NCAS0A09330</name>
    <name evidence="11" type="ordered locus">NCAS_0A09330</name>
</gene>
<dbReference type="GO" id="GO:0051301">
    <property type="term" value="P:cell division"/>
    <property type="evidence" value="ECO:0007669"/>
    <property type="project" value="UniProtKB-KW"/>
</dbReference>
<sequence length="1227" mass="140988">MYIKRVVIKGFKTYRNQTVIDDFSPHHNIVIGSNGSGKSNFFSAIRFVLSDDYSNLKREERQGLIHQGSGGSVMSASVEIVFHDPEHKMILPSGVVPRENNDEICIRRTVGLKKDDYQLNDRNVTKGDVVRMLESTGFSMSNPYNIVPQGKIISLTNAKDKERLQLLEDVVGAKSFEVKLKASLKKMEETEQKRARIAKEMDELNSKLKEMEQERKELEKYNALEKNRKVFQFTLYDRELNDIINQVERLDDDYNVTANSSEQYIKELDKREEIISNISKNLSEIDSTLKIKTTTDLPQAKSRHSELTNQLTNLQVQIKDLKLQIKAQERQANSDQKTLDIINDEIQKREQKLSSISPKFQELSKEELKFKLQYNKLQQRQRDLLLKKGRYARFASIEERNEWIQNEIEESDKTLQGLVDIKNKILIERDEINSKVRSLDEDIDNLNDSIEGPNVTGELEVIQDELEKLKSEYAASIDKRKELWRNEQKIETVLQNLLENVKVLERNVNETMDRSLANGIKSVKEIATKLKLPEDSVFGTLGELINVNEKYKICAEVVGGNSLFHIVVDTEETATIIMKELYKMKGGRVTFIPLNRIYLDANIQYPPNDQTSFTPLINKIKYDQRFDKAVRHIFGKTIVVKDLTTGLRISKKFKLNSITLDGDRADKRGVLTGGYYDQYKQSRLDSLSTLNESTAKHRELSLELTSIKQAIQEVDSNIDTLNNSIRKHNTNRESLLSNIEGMKSKLRNKKNDKILLEESLQALAIKTEKNEINIRVTADKKETYVKDMSSEFNSELSLVEKEELEVTSISLLEIEKKLTLTTENLETVTSEMNSLNAELNSKLFPQKQDILSQMSQEGLSYLSSLRRDVDSMTSKLEAVQNQCNSALQHVDTIQKEIEDLKSEKRNNDKILEKANSQQRLLLKKLETFQKDVEKTMIKKTALITRRDELQQKIREIGLLAEDALNAFNDLSSEELLKRLNSVSEDISGLKNVNKRAYENFRKFDEKQKELVERATELDESKTSIQDLITRLRQQKVTAVDSTFLKVAENFETVFEKLVPIGKAKLIIHRVDNNARMETNSNDDDVDMDQEDEVINNNESIYTGVSISVSFNSKENEQLHVEQLSGGQKTVCAIALILAIQMVDPAPFYLFDEIDAALDKQYRTAVANIIKQLSVNAQFICTTFRTDMLQVADRFFRVKYENKISTVIEVDKQDAINFIKGNNKYAEV</sequence>
<dbReference type="FunFam" id="3.40.50.300:FF:000424">
    <property type="entry name" value="Structural maintenance of chromosomes 3"/>
    <property type="match status" value="1"/>
</dbReference>
<evidence type="ECO:0000256" key="4">
    <source>
        <dbReference type="ARBA" id="ARBA00022776"/>
    </source>
</evidence>
<dbReference type="GO" id="GO:1990414">
    <property type="term" value="P:replication-born double-strand break repair via sister chromatid exchange"/>
    <property type="evidence" value="ECO:0007669"/>
    <property type="project" value="EnsemblFungi"/>
</dbReference>
<reference key="2">
    <citation type="submission" date="2011-08" db="EMBL/GenBank/DDBJ databases">
        <title>Genome sequence of Naumovozyma castellii.</title>
        <authorList>
            <person name="Gordon J.L."/>
            <person name="Armisen D."/>
            <person name="Proux-Wera E."/>
            <person name="OhEigeartaigh S.S."/>
            <person name="Byrne K.P."/>
            <person name="Wolfe K.H."/>
        </authorList>
    </citation>
    <scope>NUCLEOTIDE SEQUENCE</scope>
    <source>
        <strain>Type strain:CBS 4309</strain>
    </source>
</reference>
<protein>
    <recommendedName>
        <fullName evidence="8">Structural maintenance of chromosomes protein</fullName>
    </recommendedName>
</protein>
<keyword evidence="5 9" id="KW-0175">Coiled coil</keyword>
<dbReference type="InParanoid" id="G0V7P3"/>
<dbReference type="Gene3D" id="1.20.1060.20">
    <property type="match status" value="1"/>
</dbReference>
<dbReference type="InterPro" id="IPR003395">
    <property type="entry name" value="RecF/RecN/SMC_N"/>
</dbReference>
<organism evidence="11 12">
    <name type="scientific">Naumovozyma castellii</name>
    <name type="common">Yeast</name>
    <name type="synonym">Saccharomyces castellii</name>
    <dbReference type="NCBI Taxonomy" id="27288"/>
    <lineage>
        <taxon>Eukaryota</taxon>
        <taxon>Fungi</taxon>
        <taxon>Dikarya</taxon>
        <taxon>Ascomycota</taxon>
        <taxon>Saccharomycotina</taxon>
        <taxon>Saccharomycetes</taxon>
        <taxon>Saccharomycetales</taxon>
        <taxon>Saccharomycetaceae</taxon>
        <taxon>Naumovozyma</taxon>
    </lineage>
</organism>
<dbReference type="PIRSF" id="PIRSF005719">
    <property type="entry name" value="SMC"/>
    <property type="match status" value="1"/>
</dbReference>
<dbReference type="SUPFAM" id="SSF52540">
    <property type="entry name" value="P-loop containing nucleoside triphosphate hydrolases"/>
    <property type="match status" value="1"/>
</dbReference>
<evidence type="ECO:0000256" key="2">
    <source>
        <dbReference type="ARBA" id="ARBA00005917"/>
    </source>
</evidence>
<evidence type="ECO:0000313" key="11">
    <source>
        <dbReference type="EMBL" id="CCC67491.1"/>
    </source>
</evidence>
<dbReference type="OMA" id="GQKTVCA"/>
<evidence type="ECO:0000259" key="10">
    <source>
        <dbReference type="SMART" id="SM00968"/>
    </source>
</evidence>
<dbReference type="Pfam" id="PF06470">
    <property type="entry name" value="SMC_hinge"/>
    <property type="match status" value="1"/>
</dbReference>
<dbReference type="Gene3D" id="3.30.70.1620">
    <property type="match status" value="1"/>
</dbReference>
<keyword evidence="4" id="KW-0498">Mitosis</keyword>
<evidence type="ECO:0000313" key="12">
    <source>
        <dbReference type="Proteomes" id="UP000001640"/>
    </source>
</evidence>
<proteinExistence type="inferred from homology"/>
<dbReference type="GeneID" id="96900970"/>
<feature type="coiled-coil region" evidence="9">
    <location>
        <begin position="711"/>
        <end position="752"/>
    </location>
</feature>
<dbReference type="SUPFAM" id="SSF75553">
    <property type="entry name" value="Smc hinge domain"/>
    <property type="match status" value="1"/>
</dbReference>
<feature type="domain" description="SMC hinge" evidence="10">
    <location>
        <begin position="535"/>
        <end position="650"/>
    </location>
</feature>
<dbReference type="GO" id="GO:0042802">
    <property type="term" value="F:identical protein binding"/>
    <property type="evidence" value="ECO:0007669"/>
    <property type="project" value="EnsemblFungi"/>
</dbReference>